<accession>A0A0F9X3D5</accession>
<dbReference type="AlphaFoldDB" id="A0A0F9X3D5"/>
<protein>
    <submittedName>
        <fullName evidence="1">Uncharacterized protein</fullName>
    </submittedName>
</protein>
<organism evidence="1">
    <name type="scientific">marine sediment metagenome</name>
    <dbReference type="NCBI Taxonomy" id="412755"/>
    <lineage>
        <taxon>unclassified sequences</taxon>
        <taxon>metagenomes</taxon>
        <taxon>ecological metagenomes</taxon>
    </lineage>
</organism>
<name>A0A0F9X3D5_9ZZZZ</name>
<evidence type="ECO:0000313" key="1">
    <source>
        <dbReference type="EMBL" id="KKN86013.1"/>
    </source>
</evidence>
<gene>
    <name evidence="1" type="ORF">LCGC14_0274250</name>
</gene>
<comment type="caution">
    <text evidence="1">The sequence shown here is derived from an EMBL/GenBank/DDBJ whole genome shotgun (WGS) entry which is preliminary data.</text>
</comment>
<reference evidence="1" key="1">
    <citation type="journal article" date="2015" name="Nature">
        <title>Complex archaea that bridge the gap between prokaryotes and eukaryotes.</title>
        <authorList>
            <person name="Spang A."/>
            <person name="Saw J.H."/>
            <person name="Jorgensen S.L."/>
            <person name="Zaremba-Niedzwiedzka K."/>
            <person name="Martijn J."/>
            <person name="Lind A.E."/>
            <person name="van Eijk R."/>
            <person name="Schleper C."/>
            <person name="Guy L."/>
            <person name="Ettema T.J."/>
        </authorList>
    </citation>
    <scope>NUCLEOTIDE SEQUENCE</scope>
</reference>
<sequence length="119" mass="13010">MGWAYCGEDDLGRPIGYCAEACCDFENCYAVIDRGLSYACGGMHGDVGAEGEPACRRYFCEHHHRRDHHDCPTAGERVSYSKTIETEAGTAILKGYVQDGTFTVVHISTVGVENEEPDA</sequence>
<proteinExistence type="predicted"/>
<dbReference type="EMBL" id="LAZR01000153">
    <property type="protein sequence ID" value="KKN86013.1"/>
    <property type="molecule type" value="Genomic_DNA"/>
</dbReference>